<feature type="region of interest" description="Disordered" evidence="6">
    <location>
        <begin position="113"/>
        <end position="138"/>
    </location>
</feature>
<evidence type="ECO:0000256" key="6">
    <source>
        <dbReference type="SAM" id="MobiDB-lite"/>
    </source>
</evidence>
<comment type="subcellular location">
    <subcellularLocation>
        <location evidence="1">Cell outer membrane</location>
    </subcellularLocation>
</comment>
<dbReference type="Gene3D" id="2.40.160.20">
    <property type="match status" value="1"/>
</dbReference>
<gene>
    <name evidence="9" type="ORF">EV668_3750</name>
</gene>
<evidence type="ECO:0000256" key="7">
    <source>
        <dbReference type="SAM" id="SignalP"/>
    </source>
</evidence>
<organism evidence="9 10">
    <name type="scientific">Enterovirga rhinocerotis</name>
    <dbReference type="NCBI Taxonomy" id="1339210"/>
    <lineage>
        <taxon>Bacteria</taxon>
        <taxon>Pseudomonadati</taxon>
        <taxon>Pseudomonadota</taxon>
        <taxon>Alphaproteobacteria</taxon>
        <taxon>Hyphomicrobiales</taxon>
        <taxon>Methylobacteriaceae</taxon>
        <taxon>Enterovirga</taxon>
    </lineage>
</organism>
<protein>
    <submittedName>
        <fullName evidence="9">Outer membrane immunogenic protein</fullName>
    </submittedName>
</protein>
<evidence type="ECO:0000256" key="2">
    <source>
        <dbReference type="ARBA" id="ARBA00022729"/>
    </source>
</evidence>
<evidence type="ECO:0000259" key="8">
    <source>
        <dbReference type="Pfam" id="PF13505"/>
    </source>
</evidence>
<evidence type="ECO:0000256" key="1">
    <source>
        <dbReference type="ARBA" id="ARBA00004442"/>
    </source>
</evidence>
<reference evidence="9 10" key="1">
    <citation type="submission" date="2019-03" db="EMBL/GenBank/DDBJ databases">
        <title>Genomic Encyclopedia of Type Strains, Phase IV (KMG-IV): sequencing the most valuable type-strain genomes for metagenomic binning, comparative biology and taxonomic classification.</title>
        <authorList>
            <person name="Goeker M."/>
        </authorList>
    </citation>
    <scope>NUCLEOTIDE SEQUENCE [LARGE SCALE GENOMIC DNA]</scope>
    <source>
        <strain evidence="9 10">DSM 25903</strain>
    </source>
</reference>
<sequence length="273" mass="28478">MTKLAFLAGASALVLSTAAFAADLPYRSQAPAYDAPPPVFTTVGWNGFYAGGTFGWRAANFDPVVNSFESEGKTRHSLAGAVHAGYNFQVSPSIVLGVEGDIGYGRNRASGPGAVGASSFTTPDTPQPGRDTITTVGSQSGSKAEIGWAGSVRGRIGYAFDRVMIYATGGLAFANLNLQGTSSTTVTQQVVAGQNVISTSTAFGPSYMTRSDKWTAGYTVGAGIEFAMTENILLRAEYLYADYGRHTVTVPSGATMAVDVDTHTARAGVSYKF</sequence>
<keyword evidence="4" id="KW-0998">Cell outer membrane</keyword>
<feature type="domain" description="Outer membrane protein beta-barrel" evidence="8">
    <location>
        <begin position="42"/>
        <end position="273"/>
    </location>
</feature>
<dbReference type="InterPro" id="IPR027385">
    <property type="entry name" value="Beta-barrel_OMP"/>
</dbReference>
<dbReference type="InterPro" id="IPR011250">
    <property type="entry name" value="OMP/PagP_B-barrel"/>
</dbReference>
<dbReference type="GO" id="GO:0009279">
    <property type="term" value="C:cell outer membrane"/>
    <property type="evidence" value="ECO:0007669"/>
    <property type="project" value="UniProtKB-SubCell"/>
</dbReference>
<dbReference type="AlphaFoldDB" id="A0A4R7BU47"/>
<evidence type="ECO:0000256" key="4">
    <source>
        <dbReference type="ARBA" id="ARBA00023237"/>
    </source>
</evidence>
<dbReference type="EMBL" id="SNZR01000014">
    <property type="protein sequence ID" value="TDR89260.1"/>
    <property type="molecule type" value="Genomic_DNA"/>
</dbReference>
<dbReference type="Pfam" id="PF13505">
    <property type="entry name" value="OMP_b-brl"/>
    <property type="match status" value="1"/>
</dbReference>
<keyword evidence="3" id="KW-0472">Membrane</keyword>
<dbReference type="RefSeq" id="WP_166652542.1">
    <property type="nucleotide sequence ID" value="NZ_SNZR01000014.1"/>
</dbReference>
<comment type="similarity">
    <text evidence="5">Belongs to the Omp25/RopB family.</text>
</comment>
<accession>A0A4R7BU47</accession>
<dbReference type="PANTHER" id="PTHR34001">
    <property type="entry name" value="BLL7405 PROTEIN"/>
    <property type="match status" value="1"/>
</dbReference>
<feature type="signal peptide" evidence="7">
    <location>
        <begin position="1"/>
        <end position="21"/>
    </location>
</feature>
<dbReference type="Proteomes" id="UP000295122">
    <property type="component" value="Unassembled WGS sequence"/>
</dbReference>
<name>A0A4R7BU47_9HYPH</name>
<evidence type="ECO:0000256" key="3">
    <source>
        <dbReference type="ARBA" id="ARBA00023136"/>
    </source>
</evidence>
<comment type="caution">
    <text evidence="9">The sequence shown here is derived from an EMBL/GenBank/DDBJ whole genome shotgun (WGS) entry which is preliminary data.</text>
</comment>
<evidence type="ECO:0000313" key="10">
    <source>
        <dbReference type="Proteomes" id="UP000295122"/>
    </source>
</evidence>
<feature type="chain" id="PRO_5020740648" evidence="7">
    <location>
        <begin position="22"/>
        <end position="273"/>
    </location>
</feature>
<dbReference type="SUPFAM" id="SSF56925">
    <property type="entry name" value="OMPA-like"/>
    <property type="match status" value="1"/>
</dbReference>
<keyword evidence="10" id="KW-1185">Reference proteome</keyword>
<dbReference type="InterPro" id="IPR051692">
    <property type="entry name" value="OMP-like"/>
</dbReference>
<proteinExistence type="inferred from homology"/>
<dbReference type="PANTHER" id="PTHR34001:SF3">
    <property type="entry name" value="BLL7405 PROTEIN"/>
    <property type="match status" value="1"/>
</dbReference>
<evidence type="ECO:0000256" key="5">
    <source>
        <dbReference type="ARBA" id="ARBA00038306"/>
    </source>
</evidence>
<keyword evidence="2 7" id="KW-0732">Signal</keyword>
<evidence type="ECO:0000313" key="9">
    <source>
        <dbReference type="EMBL" id="TDR89260.1"/>
    </source>
</evidence>